<dbReference type="InterPro" id="IPR047057">
    <property type="entry name" value="MerR_fam"/>
</dbReference>
<dbReference type="GO" id="GO:0003700">
    <property type="term" value="F:DNA-binding transcription factor activity"/>
    <property type="evidence" value="ECO:0007669"/>
    <property type="project" value="InterPro"/>
</dbReference>
<dbReference type="Gene3D" id="1.10.1660.10">
    <property type="match status" value="1"/>
</dbReference>
<evidence type="ECO:0000313" key="7">
    <source>
        <dbReference type="Proteomes" id="UP000219412"/>
    </source>
</evidence>
<proteinExistence type="predicted"/>
<organism evidence="6 7">
    <name type="scientific">Salinicoccus kekensis</name>
    <dbReference type="NCBI Taxonomy" id="714307"/>
    <lineage>
        <taxon>Bacteria</taxon>
        <taxon>Bacillati</taxon>
        <taxon>Bacillota</taxon>
        <taxon>Bacilli</taxon>
        <taxon>Bacillales</taxon>
        <taxon>Staphylococcaceae</taxon>
        <taxon>Salinicoccus</taxon>
    </lineage>
</organism>
<dbReference type="PROSITE" id="PS50937">
    <property type="entry name" value="HTH_MERR_2"/>
    <property type="match status" value="1"/>
</dbReference>
<dbReference type="InterPro" id="IPR009061">
    <property type="entry name" value="DNA-bd_dom_put_sf"/>
</dbReference>
<dbReference type="AlphaFoldDB" id="A0A285UGL4"/>
<evidence type="ECO:0000256" key="4">
    <source>
        <dbReference type="ARBA" id="ARBA00023163"/>
    </source>
</evidence>
<dbReference type="SUPFAM" id="SSF89082">
    <property type="entry name" value="Antibiotic binding domain of TipA-like multidrug resistance regulators"/>
    <property type="match status" value="1"/>
</dbReference>
<reference evidence="7" key="1">
    <citation type="submission" date="2017-08" db="EMBL/GenBank/DDBJ databases">
        <authorList>
            <person name="Varghese N."/>
            <person name="Submissions S."/>
        </authorList>
    </citation>
    <scope>NUCLEOTIDE SEQUENCE [LARGE SCALE GENOMIC DNA]</scope>
    <source>
        <strain evidence="7">DSM 23173</strain>
    </source>
</reference>
<gene>
    <name evidence="6" type="ORF">SAMN05878391_0881</name>
</gene>
<dbReference type="PANTHER" id="PTHR30204:SF90">
    <property type="entry name" value="HTH-TYPE TRANSCRIPTIONAL ACTIVATOR MTA"/>
    <property type="match status" value="1"/>
</dbReference>
<dbReference type="InterPro" id="IPR000551">
    <property type="entry name" value="MerR-type_HTH_dom"/>
</dbReference>
<dbReference type="CDD" id="cd01106">
    <property type="entry name" value="HTH_TipAL-Mta"/>
    <property type="match status" value="1"/>
</dbReference>
<dbReference type="InterPro" id="IPR036244">
    <property type="entry name" value="TipA-like_antibiotic-bd"/>
</dbReference>
<keyword evidence="2" id="KW-0238">DNA-binding</keyword>
<dbReference type="EMBL" id="OBQF01000001">
    <property type="protein sequence ID" value="SOC39411.1"/>
    <property type="molecule type" value="Genomic_DNA"/>
</dbReference>
<protein>
    <submittedName>
        <fullName evidence="6">MerR family transcriptional regulator</fullName>
    </submittedName>
</protein>
<dbReference type="PANTHER" id="PTHR30204">
    <property type="entry name" value="REDOX-CYCLING DRUG-SENSING TRANSCRIPTIONAL ACTIVATOR SOXR"/>
    <property type="match status" value="1"/>
</dbReference>
<feature type="domain" description="HTH merR-type" evidence="5">
    <location>
        <begin position="1"/>
        <end position="69"/>
    </location>
</feature>
<keyword evidence="4" id="KW-0804">Transcription</keyword>
<sequence length="242" mass="28060">MKIKEAAALTGVSVRTLHHYDDIGLISPERSGENAYREYTDADLARLQQVLFFKKLGFKLSHIKELLSRPDYDQQEALMMQKEMLQEEKVRISKMIETIDLTIRDLKGEIEMTNADKFKGIDFSRNPYEAEARARWGDGAVDQAGEKLEQMGPEHAKERFDEIYLGLAAIRHMDPASVEAQSRIGEWYHFLNEMGDYTPEMFKGLGEMYVEDERFKKNIDQYGSGLAEFMRDAMAEYYDQNK</sequence>
<dbReference type="PRINTS" id="PR00040">
    <property type="entry name" value="HTHMERR"/>
</dbReference>
<dbReference type="Proteomes" id="UP000219412">
    <property type="component" value="Unassembled WGS sequence"/>
</dbReference>
<dbReference type="SUPFAM" id="SSF46955">
    <property type="entry name" value="Putative DNA-binding domain"/>
    <property type="match status" value="1"/>
</dbReference>
<evidence type="ECO:0000256" key="3">
    <source>
        <dbReference type="ARBA" id="ARBA00023159"/>
    </source>
</evidence>
<keyword evidence="7" id="KW-1185">Reference proteome</keyword>
<dbReference type="RefSeq" id="WP_097039483.1">
    <property type="nucleotide sequence ID" value="NZ_OBQF01000001.1"/>
</dbReference>
<accession>A0A285UGL4</accession>
<evidence type="ECO:0000256" key="2">
    <source>
        <dbReference type="ARBA" id="ARBA00023125"/>
    </source>
</evidence>
<evidence type="ECO:0000259" key="5">
    <source>
        <dbReference type="PROSITE" id="PS50937"/>
    </source>
</evidence>
<dbReference type="GO" id="GO:0003677">
    <property type="term" value="F:DNA binding"/>
    <property type="evidence" value="ECO:0007669"/>
    <property type="project" value="UniProtKB-KW"/>
</dbReference>
<dbReference type="OrthoDB" id="9814833at2"/>
<dbReference type="Gene3D" id="1.10.490.50">
    <property type="entry name" value="Antibiotic binding domain of TipA-like multidrug resistance regulators"/>
    <property type="match status" value="1"/>
</dbReference>
<dbReference type="Pfam" id="PF07739">
    <property type="entry name" value="TipAS"/>
    <property type="match status" value="1"/>
</dbReference>
<dbReference type="SMART" id="SM00422">
    <property type="entry name" value="HTH_MERR"/>
    <property type="match status" value="1"/>
</dbReference>
<name>A0A285UGL4_9STAP</name>
<keyword evidence="3" id="KW-0010">Activator</keyword>
<dbReference type="Pfam" id="PF13411">
    <property type="entry name" value="MerR_1"/>
    <property type="match status" value="1"/>
</dbReference>
<evidence type="ECO:0000256" key="1">
    <source>
        <dbReference type="ARBA" id="ARBA00023015"/>
    </source>
</evidence>
<dbReference type="InterPro" id="IPR012925">
    <property type="entry name" value="TipAS_dom"/>
</dbReference>
<keyword evidence="1" id="KW-0805">Transcription regulation</keyword>
<evidence type="ECO:0000313" key="6">
    <source>
        <dbReference type="EMBL" id="SOC39411.1"/>
    </source>
</evidence>